<keyword evidence="5" id="KW-0862">Zinc</keyword>
<dbReference type="KEGG" id="gacu:117560268"/>
<feature type="domain" description="C2H2-type" evidence="12">
    <location>
        <begin position="257"/>
        <end position="284"/>
    </location>
</feature>
<evidence type="ECO:0000256" key="10">
    <source>
        <dbReference type="PROSITE-ProRule" id="PRU00042"/>
    </source>
</evidence>
<dbReference type="OrthoDB" id="654211at2759"/>
<keyword evidence="3" id="KW-0677">Repeat</keyword>
<dbReference type="RefSeq" id="XP_034093021.1">
    <property type="nucleotide sequence ID" value="XM_034237130.1"/>
</dbReference>
<evidence type="ECO:0000256" key="9">
    <source>
        <dbReference type="ARBA" id="ARBA00023242"/>
    </source>
</evidence>
<keyword evidence="13" id="KW-1185">Reference proteome</keyword>
<dbReference type="InterPro" id="IPR036236">
    <property type="entry name" value="Znf_C2H2_sf"/>
</dbReference>
<dbReference type="Pfam" id="PF00096">
    <property type="entry name" value="zf-C2H2"/>
    <property type="match status" value="3"/>
</dbReference>
<dbReference type="FunFam" id="3.30.160.60:FF:002343">
    <property type="entry name" value="Zinc finger protein 33A"/>
    <property type="match status" value="1"/>
</dbReference>
<keyword evidence="2" id="KW-0479">Metal-binding</keyword>
<dbReference type="InParanoid" id="A0A6P8VQI1"/>
<evidence type="ECO:0000256" key="1">
    <source>
        <dbReference type="ARBA" id="ARBA00004123"/>
    </source>
</evidence>
<keyword evidence="4 10" id="KW-0863">Zinc-finger</keyword>
<feature type="compositionally biased region" description="Basic and acidic residues" evidence="11">
    <location>
        <begin position="173"/>
        <end position="205"/>
    </location>
</feature>
<evidence type="ECO:0000256" key="3">
    <source>
        <dbReference type="ARBA" id="ARBA00022737"/>
    </source>
</evidence>
<dbReference type="PANTHER" id="PTHR46105:SF5">
    <property type="entry name" value="ZINC FINGER AND BTB DOMAIN-CONTAINING PROTEIN 44 ISOFORM X1"/>
    <property type="match status" value="1"/>
</dbReference>
<dbReference type="AlphaFoldDB" id="A0A6P8VQI1"/>
<dbReference type="Gene3D" id="3.30.160.60">
    <property type="entry name" value="Classic Zinc Finger"/>
    <property type="match status" value="3"/>
</dbReference>
<keyword evidence="8" id="KW-0804">Transcription</keyword>
<dbReference type="FunFam" id="3.30.160.60:FF:000557">
    <property type="entry name" value="zinc finger and SCAN domain-containing protein 29"/>
    <property type="match status" value="1"/>
</dbReference>
<dbReference type="SMART" id="SM00355">
    <property type="entry name" value="ZnF_C2H2"/>
    <property type="match status" value="3"/>
</dbReference>
<keyword evidence="7" id="KW-0238">DNA-binding</keyword>
<evidence type="ECO:0000256" key="7">
    <source>
        <dbReference type="ARBA" id="ARBA00023125"/>
    </source>
</evidence>
<dbReference type="GO" id="GO:0000981">
    <property type="term" value="F:DNA-binding transcription factor activity, RNA polymerase II-specific"/>
    <property type="evidence" value="ECO:0007669"/>
    <property type="project" value="TreeGrafter"/>
</dbReference>
<dbReference type="GO" id="GO:0005634">
    <property type="term" value="C:nucleus"/>
    <property type="evidence" value="ECO:0007669"/>
    <property type="project" value="UniProtKB-SubCell"/>
</dbReference>
<gene>
    <name evidence="14" type="primary">LOC117560268</name>
</gene>
<evidence type="ECO:0000313" key="13">
    <source>
        <dbReference type="Proteomes" id="UP000515161"/>
    </source>
</evidence>
<feature type="domain" description="C2H2-type" evidence="12">
    <location>
        <begin position="285"/>
        <end position="313"/>
    </location>
</feature>
<dbReference type="GO" id="GO:0000978">
    <property type="term" value="F:RNA polymerase II cis-regulatory region sequence-specific DNA binding"/>
    <property type="evidence" value="ECO:0007669"/>
    <property type="project" value="TreeGrafter"/>
</dbReference>
<dbReference type="GeneID" id="117560268"/>
<dbReference type="SUPFAM" id="SSF57667">
    <property type="entry name" value="beta-beta-alpha zinc fingers"/>
    <property type="match status" value="2"/>
</dbReference>
<reference evidence="14" key="1">
    <citation type="submission" date="2025-08" db="UniProtKB">
        <authorList>
            <consortium name="RefSeq"/>
        </authorList>
    </citation>
    <scope>IDENTIFICATION</scope>
</reference>
<dbReference type="InterPro" id="IPR013087">
    <property type="entry name" value="Znf_C2H2_type"/>
</dbReference>
<dbReference type="Proteomes" id="UP000515161">
    <property type="component" value="Unplaced"/>
</dbReference>
<accession>A0A6P8VQI1</accession>
<evidence type="ECO:0000259" key="12">
    <source>
        <dbReference type="PROSITE" id="PS50157"/>
    </source>
</evidence>
<feature type="region of interest" description="Disordered" evidence="11">
    <location>
        <begin position="127"/>
        <end position="213"/>
    </location>
</feature>
<dbReference type="PROSITE" id="PS00028">
    <property type="entry name" value="ZINC_FINGER_C2H2_1"/>
    <property type="match status" value="3"/>
</dbReference>
<evidence type="ECO:0000256" key="8">
    <source>
        <dbReference type="ARBA" id="ARBA00023163"/>
    </source>
</evidence>
<dbReference type="InterPro" id="IPR050457">
    <property type="entry name" value="ZnFinger_BTB_dom_contain"/>
</dbReference>
<feature type="domain" description="C2H2-type" evidence="12">
    <location>
        <begin position="229"/>
        <end position="256"/>
    </location>
</feature>
<sequence>MSSVEFLREFVNERLSAAAEEIFGVFQKTFVEYEEEIRRQRRLLDVVWKPDIQIPRIELPQHPVCEEQVLSEEQLCIQERNSSLDQEDPEPPQIKEEQEDLCTSPEGEQLGLEQDTDAFMLTATEEASEHQLLSHNSHVAESQDQEGGEQDSGSTSSAKPKPQNQHRKRHQNKLSEMHCDTRQDSGESARNAEPKKRNQHPESKSHRNNANNTDLLEMQSDTHTGKQPLKCDKCEKYFKYRSSLERHLIIHTGEKPYSCNTCGKRFTQKSKLNYHTKTHKGETSYSCKICGESFKYDRLLTVHIKQEHSASVGKDLTGHKCKKKSY</sequence>
<dbReference type="PROSITE" id="PS50157">
    <property type="entry name" value="ZINC_FINGER_C2H2_2"/>
    <property type="match status" value="3"/>
</dbReference>
<feature type="compositionally biased region" description="Polar residues" evidence="11">
    <location>
        <begin position="131"/>
        <end position="142"/>
    </location>
</feature>
<proteinExistence type="predicted"/>
<keyword evidence="9" id="KW-0539">Nucleus</keyword>
<name>A0A6P8VQI1_GYMAC</name>
<protein>
    <submittedName>
        <fullName evidence="14">GDNF-inducible zinc finger protein 1-like</fullName>
    </submittedName>
</protein>
<feature type="region of interest" description="Disordered" evidence="11">
    <location>
        <begin position="82"/>
        <end position="105"/>
    </location>
</feature>
<evidence type="ECO:0000256" key="11">
    <source>
        <dbReference type="SAM" id="MobiDB-lite"/>
    </source>
</evidence>
<evidence type="ECO:0000256" key="6">
    <source>
        <dbReference type="ARBA" id="ARBA00023015"/>
    </source>
</evidence>
<dbReference type="FunCoup" id="A0A6P8VQI1">
    <property type="interactions" value="12"/>
</dbReference>
<comment type="subcellular location">
    <subcellularLocation>
        <location evidence="1">Nucleus</location>
    </subcellularLocation>
</comment>
<dbReference type="PANTHER" id="PTHR46105">
    <property type="entry name" value="AGAP004733-PA"/>
    <property type="match status" value="1"/>
</dbReference>
<keyword evidence="6" id="KW-0805">Transcription regulation</keyword>
<evidence type="ECO:0000256" key="4">
    <source>
        <dbReference type="ARBA" id="ARBA00022771"/>
    </source>
</evidence>
<organism evidence="13 14">
    <name type="scientific">Gymnodraco acuticeps</name>
    <name type="common">Antarctic dragonfish</name>
    <dbReference type="NCBI Taxonomy" id="8218"/>
    <lineage>
        <taxon>Eukaryota</taxon>
        <taxon>Metazoa</taxon>
        <taxon>Chordata</taxon>
        <taxon>Craniata</taxon>
        <taxon>Vertebrata</taxon>
        <taxon>Euteleostomi</taxon>
        <taxon>Actinopterygii</taxon>
        <taxon>Neopterygii</taxon>
        <taxon>Teleostei</taxon>
        <taxon>Neoteleostei</taxon>
        <taxon>Acanthomorphata</taxon>
        <taxon>Eupercaria</taxon>
        <taxon>Perciformes</taxon>
        <taxon>Notothenioidei</taxon>
        <taxon>Bathydraconidae</taxon>
        <taxon>Gymnodraco</taxon>
    </lineage>
</organism>
<evidence type="ECO:0000313" key="14">
    <source>
        <dbReference type="RefSeq" id="XP_034093021.1"/>
    </source>
</evidence>
<evidence type="ECO:0000256" key="2">
    <source>
        <dbReference type="ARBA" id="ARBA00022723"/>
    </source>
</evidence>
<evidence type="ECO:0000256" key="5">
    <source>
        <dbReference type="ARBA" id="ARBA00022833"/>
    </source>
</evidence>
<dbReference type="GO" id="GO:0008270">
    <property type="term" value="F:zinc ion binding"/>
    <property type="evidence" value="ECO:0007669"/>
    <property type="project" value="UniProtKB-KW"/>
</dbReference>